<proteinExistence type="predicted"/>
<reference evidence="1" key="1">
    <citation type="submission" date="2022-01" db="EMBL/GenBank/DDBJ databases">
        <title>Nocardioidaceae gen. sp. A5X3R13.</title>
        <authorList>
            <person name="Lopez Marin M.A."/>
            <person name="Uhlik O."/>
        </authorList>
    </citation>
    <scope>NUCLEOTIDE SEQUENCE</scope>
    <source>
        <strain evidence="1">A5X3R13</strain>
    </source>
</reference>
<gene>
    <name evidence="1" type="ORF">L0C25_12070</name>
</gene>
<organism evidence="1 2">
    <name type="scientific">Solicola gregarius</name>
    <dbReference type="NCBI Taxonomy" id="2908642"/>
    <lineage>
        <taxon>Bacteria</taxon>
        <taxon>Bacillati</taxon>
        <taxon>Actinomycetota</taxon>
        <taxon>Actinomycetes</taxon>
        <taxon>Propionibacteriales</taxon>
        <taxon>Nocardioidaceae</taxon>
        <taxon>Solicola</taxon>
    </lineage>
</organism>
<name>A0AA46YMH3_9ACTN</name>
<dbReference type="EMBL" id="CP094970">
    <property type="protein sequence ID" value="UYM07767.1"/>
    <property type="molecule type" value="Genomic_DNA"/>
</dbReference>
<dbReference type="Proteomes" id="UP001164390">
    <property type="component" value="Chromosome"/>
</dbReference>
<accession>A0AA46YMH3</accession>
<sequence length="251" mass="26726">MTATFDPDTGRATLDRVSFDALLALAAGADPPARGLEKAQEAGLVSGSSLHPAVRTPIAAAADPVAVARLEMRNEEGKLVVGECWVSTEAATYLVGQPGGDLELISTAPSFFPVSISRLVGLSPRPRTGFQPWRMPREMVDDTLCDDPERRLTATTAISGSAGDEATTAYADALAKGPWWYWNLGVHWPGTDESDGARSLHIVDTQLGMAILSLSDELIAVDPTNPTEVFWLLTAILPRDNELAFAPAMPS</sequence>
<protein>
    <submittedName>
        <fullName evidence="1">Uncharacterized protein</fullName>
    </submittedName>
</protein>
<evidence type="ECO:0000313" key="2">
    <source>
        <dbReference type="Proteomes" id="UP001164390"/>
    </source>
</evidence>
<evidence type="ECO:0000313" key="1">
    <source>
        <dbReference type="EMBL" id="UYM07767.1"/>
    </source>
</evidence>
<dbReference type="RefSeq" id="WP_271636741.1">
    <property type="nucleotide sequence ID" value="NZ_CP094970.1"/>
</dbReference>
<dbReference type="KEGG" id="sgrg:L0C25_12070"/>
<keyword evidence="2" id="KW-1185">Reference proteome</keyword>
<dbReference type="AlphaFoldDB" id="A0AA46YMH3"/>